<evidence type="ECO:0000313" key="2">
    <source>
        <dbReference type="Proteomes" id="UP000562395"/>
    </source>
</evidence>
<accession>A0A7W5ZRV6</accession>
<sequence length="626" mass="60930">MTIGASPTQCGNAPSAASSSSWTLATTATLDPGEVGVLRIALDNITTTDGDNNEVTSVTGGDGTWEKLGEYTNSQGAGAAGVTVATWLFTPSSSNASGTVITITLASSRTQKIAALEKWNVGVGSSLRQTTGAAPVVSQVDAGGGFGSSSFSGLTDGERLYLRVLGAEMSTTASVSATAGFTALSTFRSSTSSPISLLGEFRVNTSTGETSNPAFTPTADKAGIFFALEEYSVGGGGSPIAGSASGNIGAITGSASANLLISATASGNIGAITGGATAALSIRGSANGSIGAITGAASGRVAIKGSASGNIGAITGGGTSRLSARASASGSIGAITGSATARLTVRASANGSIGAITGASSGSSSSAPQTVGAANGSIGRITGSASARLAIKAIATASIGAITGLSTARLTSRGSVAGSIGRITGSASARLTIRASASGSIGAVTGNAGGSSGAAPQIIGAGVGSIGRIIGGAVARLSITASGFGSIGAITGIARAGSGGTAPVRFISFAVEAKPLTFVAEQKTLAFVVDEDGDRRVRNMPNKIVSEVWKCGLDLTPWLAGGRTVTVLRHENVTGGVQVDQVSLDGADTGTFRLSGGNRKGTAQFDIVGDLSDGNTFGQRFQVTCI</sequence>
<gene>
    <name evidence="1" type="ORF">GGQ88_000105</name>
</gene>
<reference evidence="1 2" key="1">
    <citation type="submission" date="2020-08" db="EMBL/GenBank/DDBJ databases">
        <title>Genomic Encyclopedia of Type Strains, Phase IV (KMG-IV): sequencing the most valuable type-strain genomes for metagenomic binning, comparative biology and taxonomic classification.</title>
        <authorList>
            <person name="Goeker M."/>
        </authorList>
    </citation>
    <scope>NUCLEOTIDE SEQUENCE [LARGE SCALE GENOMIC DNA]</scope>
    <source>
        <strain evidence="1 2">DSM 14552</strain>
    </source>
</reference>
<proteinExistence type="predicted"/>
<evidence type="ECO:0000313" key="1">
    <source>
        <dbReference type="EMBL" id="MBB3858865.1"/>
    </source>
</evidence>
<dbReference type="Proteomes" id="UP000562395">
    <property type="component" value="Unassembled WGS sequence"/>
</dbReference>
<dbReference type="AlphaFoldDB" id="A0A7W5ZRV6"/>
<dbReference type="RefSeq" id="WP_183611075.1">
    <property type="nucleotide sequence ID" value="NZ_JACICY010000001.1"/>
</dbReference>
<dbReference type="EMBL" id="JACICY010000001">
    <property type="protein sequence ID" value="MBB3858865.1"/>
    <property type="molecule type" value="Genomic_DNA"/>
</dbReference>
<organism evidence="1 2">
    <name type="scientific">Novosphingobium hassiacum</name>
    <dbReference type="NCBI Taxonomy" id="173676"/>
    <lineage>
        <taxon>Bacteria</taxon>
        <taxon>Pseudomonadati</taxon>
        <taxon>Pseudomonadota</taxon>
        <taxon>Alphaproteobacteria</taxon>
        <taxon>Sphingomonadales</taxon>
        <taxon>Sphingomonadaceae</taxon>
        <taxon>Novosphingobium</taxon>
    </lineage>
</organism>
<protein>
    <submittedName>
        <fullName evidence="1">Uncharacterized protein</fullName>
    </submittedName>
</protein>
<name>A0A7W5ZRV6_9SPHN</name>
<keyword evidence="2" id="KW-1185">Reference proteome</keyword>
<comment type="caution">
    <text evidence="1">The sequence shown here is derived from an EMBL/GenBank/DDBJ whole genome shotgun (WGS) entry which is preliminary data.</text>
</comment>